<dbReference type="Pfam" id="PF02170">
    <property type="entry name" value="PAZ"/>
    <property type="match status" value="1"/>
</dbReference>
<dbReference type="InterPro" id="IPR036085">
    <property type="entry name" value="PAZ_dom_sf"/>
</dbReference>
<dbReference type="Proteomes" id="UP000095284">
    <property type="component" value="Unplaced"/>
</dbReference>
<evidence type="ECO:0000259" key="2">
    <source>
        <dbReference type="PROSITE" id="PS50821"/>
    </source>
</evidence>
<dbReference type="Gene3D" id="3.30.420.10">
    <property type="entry name" value="Ribonuclease H-like superfamily/Ribonuclease H"/>
    <property type="match status" value="1"/>
</dbReference>
<dbReference type="Gene3D" id="3.40.50.2300">
    <property type="match status" value="1"/>
</dbReference>
<reference evidence="7" key="1">
    <citation type="submission" date="2016-11" db="UniProtKB">
        <authorList>
            <consortium name="WormBaseParasite"/>
        </authorList>
    </citation>
    <scope>IDENTIFICATION</scope>
</reference>
<dbReference type="InterPro" id="IPR012337">
    <property type="entry name" value="RNaseH-like_sf"/>
</dbReference>
<dbReference type="EMBL" id="CAJFCV020000005">
    <property type="protein sequence ID" value="CAG9125140.1"/>
    <property type="molecule type" value="Genomic_DNA"/>
</dbReference>
<evidence type="ECO:0000313" key="7">
    <source>
        <dbReference type="WBParaSite" id="BXY_0554700.1"/>
    </source>
</evidence>
<dbReference type="Pfam" id="PF02171">
    <property type="entry name" value="Piwi"/>
    <property type="match status" value="1"/>
</dbReference>
<feature type="domain" description="Piwi" evidence="3">
    <location>
        <begin position="618"/>
        <end position="949"/>
    </location>
</feature>
<dbReference type="PROSITE" id="PS50821">
    <property type="entry name" value="PAZ"/>
    <property type="match status" value="1"/>
</dbReference>
<evidence type="ECO:0000313" key="4">
    <source>
        <dbReference type="EMBL" id="CAD5232534.1"/>
    </source>
</evidence>
<dbReference type="PANTHER" id="PTHR22891">
    <property type="entry name" value="EUKARYOTIC TRANSLATION INITIATION FACTOR 2C"/>
    <property type="match status" value="1"/>
</dbReference>
<dbReference type="InterPro" id="IPR003100">
    <property type="entry name" value="PAZ_dom"/>
</dbReference>
<dbReference type="eggNOG" id="KOG1041">
    <property type="taxonomic scope" value="Eukaryota"/>
</dbReference>
<feature type="domain" description="PAZ" evidence="2">
    <location>
        <begin position="346"/>
        <end position="446"/>
    </location>
</feature>
<dbReference type="AlphaFoldDB" id="A0A1I7RXT0"/>
<protein>
    <submittedName>
        <fullName evidence="4">(pine wood nematode) hypothetical protein</fullName>
    </submittedName>
</protein>
<evidence type="ECO:0000256" key="1">
    <source>
        <dbReference type="SAM" id="MobiDB-lite"/>
    </source>
</evidence>
<feature type="region of interest" description="Disordered" evidence="1">
    <location>
        <begin position="303"/>
        <end position="343"/>
    </location>
</feature>
<gene>
    <name evidence="4" type="ORF">BXYJ_LOCUS12625</name>
</gene>
<dbReference type="SUPFAM" id="SSF53098">
    <property type="entry name" value="Ribonuclease H-like"/>
    <property type="match status" value="1"/>
</dbReference>
<sequence>MDVDSGEAKRRREDELNVSSLNISLNEAPKKLPPQSIPSGCNTSIRLNGYNISLAKKNEPGYLEKIYKYRVTIAAQYPDRITKDEAGNEFSVPRKERLLHDGMNGDVAKSQRSNISYVVLENVAQQFYGFKGMEYVYDRVNIVYSSKKLCEESRIDVIEVAGNEKLVRLDTSFYGRPSAYKVDLSLVEIVNPHNQEEIGALVQFLEIATSVKAYRNIAEALAKREKPKVEVTKNKIYFPLESKPFNNDPRILMKGIDKSVTVAGDLFNPKFILKFDAKSSPFFPEGELVTFLSRLMTAGRQFGGPGGGFRDRSSSRASYRDSSRDSRAGYDRGGYEQSGGGGGSEELAGILRDNRKLDLATLHLKNVVVRTTHLGEKNKVFPIHGLGDPIDQIKFTKRDGATEYVYDRFRNNYGLSINGRLPAVIHYDKGRKVSSFYPMEVLEILPNQRVSVQKSQMEPNLTEIMTRECQQTPTVMTRLFEDAKREIHINNSNPWFKHFGIRVESDLIETNKGILIPPPDLVLGNDRRANLDRNQMNFRLDRDILRSTPKDNIHWCLVDVQGCLGRDMDRFLDNYIRRCGELGLRLPDPDQRRAPDMRGSREDDFDRAFRQLKQDNFTFAIFITRGKTDASHEYIKYFESKYGVLTQHIIQKNASMCKSDTLNNIILKTNLKLGGQNWLTRVNQLQSSKSVINMTKTMFIGIGFSQAGPQGVERNETSAPAIYTASITYTVDPDLRLNGDWWYYEKQKGANAVPLGGGDEEPSEYETNLGGMLRQALEKWRVNTGNFPAHVVVYRNGTSEGEFAQIFRKEVKLVEQTCAALGPNAPTRTFLVAINRSNNRLFRLARETNPNDRPPQQNVRAGTAYFAGLTHPRLTEFILQSHRSIQGTGRPVRYVVLNDTCIPRVSTEELINISNALAYSHGVVTSPVSLPSCLYAAQDLAERAQKHVKHVRGNMSIKQLNEQIRPNVDHRFWA</sequence>
<accession>A0A1I7RXT0</accession>
<dbReference type="SMART" id="SM00950">
    <property type="entry name" value="Piwi"/>
    <property type="match status" value="1"/>
</dbReference>
<dbReference type="InterPro" id="IPR036397">
    <property type="entry name" value="RNaseH_sf"/>
</dbReference>
<dbReference type="CDD" id="cd02846">
    <property type="entry name" value="PAZ_argonaute_like"/>
    <property type="match status" value="1"/>
</dbReference>
<dbReference type="Proteomes" id="UP000659654">
    <property type="component" value="Unassembled WGS sequence"/>
</dbReference>
<dbReference type="GO" id="GO:0003723">
    <property type="term" value="F:RNA binding"/>
    <property type="evidence" value="ECO:0007669"/>
    <property type="project" value="InterPro"/>
</dbReference>
<evidence type="ECO:0000313" key="6">
    <source>
        <dbReference type="Proteomes" id="UP000659654"/>
    </source>
</evidence>
<keyword evidence="6" id="KW-1185">Reference proteome</keyword>
<dbReference type="EMBL" id="CAJFDI010000005">
    <property type="protein sequence ID" value="CAD5232534.1"/>
    <property type="molecule type" value="Genomic_DNA"/>
</dbReference>
<dbReference type="OrthoDB" id="5812648at2759"/>
<reference evidence="4" key="2">
    <citation type="submission" date="2020-09" db="EMBL/GenBank/DDBJ databases">
        <authorList>
            <person name="Kikuchi T."/>
        </authorList>
    </citation>
    <scope>NUCLEOTIDE SEQUENCE</scope>
    <source>
        <strain evidence="4">Ka4C1</strain>
    </source>
</reference>
<evidence type="ECO:0000259" key="3">
    <source>
        <dbReference type="PROSITE" id="PS50822"/>
    </source>
</evidence>
<dbReference type="WBParaSite" id="BXY_0554700.1">
    <property type="protein sequence ID" value="BXY_0554700.1"/>
    <property type="gene ID" value="BXY_0554700"/>
</dbReference>
<name>A0A1I7RXT0_BURXY</name>
<dbReference type="Gene3D" id="2.170.260.10">
    <property type="entry name" value="paz domain"/>
    <property type="match status" value="1"/>
</dbReference>
<dbReference type="PROSITE" id="PS50822">
    <property type="entry name" value="PIWI"/>
    <property type="match status" value="1"/>
</dbReference>
<evidence type="ECO:0000313" key="5">
    <source>
        <dbReference type="Proteomes" id="UP000095284"/>
    </source>
</evidence>
<organism evidence="5 7">
    <name type="scientific">Bursaphelenchus xylophilus</name>
    <name type="common">Pinewood nematode worm</name>
    <name type="synonym">Aphelenchoides xylophilus</name>
    <dbReference type="NCBI Taxonomy" id="6326"/>
    <lineage>
        <taxon>Eukaryota</taxon>
        <taxon>Metazoa</taxon>
        <taxon>Ecdysozoa</taxon>
        <taxon>Nematoda</taxon>
        <taxon>Chromadorea</taxon>
        <taxon>Rhabditida</taxon>
        <taxon>Tylenchina</taxon>
        <taxon>Tylenchomorpha</taxon>
        <taxon>Aphelenchoidea</taxon>
        <taxon>Aphelenchoididae</taxon>
        <taxon>Bursaphelenchus</taxon>
    </lineage>
</organism>
<dbReference type="Proteomes" id="UP000582659">
    <property type="component" value="Unassembled WGS sequence"/>
</dbReference>
<feature type="compositionally biased region" description="Basic and acidic residues" evidence="1">
    <location>
        <begin position="309"/>
        <end position="334"/>
    </location>
</feature>
<dbReference type="SMR" id="A0A1I7RXT0"/>
<dbReference type="InterPro" id="IPR003165">
    <property type="entry name" value="Piwi"/>
</dbReference>
<proteinExistence type="predicted"/>
<dbReference type="SUPFAM" id="SSF101690">
    <property type="entry name" value="PAZ domain"/>
    <property type="match status" value="1"/>
</dbReference>